<protein>
    <recommendedName>
        <fullName evidence="3">Coiled-coil domain-containing protein 172</fullName>
    </recommendedName>
</protein>
<name>A0A8T2ISD7_9PIPI</name>
<reference evidence="7" key="1">
    <citation type="thesis" date="2020" institute="ProQuest LLC" country="789 East Eisenhower Parkway, Ann Arbor, MI, USA">
        <title>Comparative Genomics and Chromosome Evolution.</title>
        <authorList>
            <person name="Mudd A.B."/>
        </authorList>
    </citation>
    <scope>NUCLEOTIDE SEQUENCE</scope>
    <source>
        <strain evidence="7">Female2</strain>
        <tissue evidence="7">Blood</tissue>
    </source>
</reference>
<dbReference type="InterPro" id="IPR029618">
    <property type="entry name" value="CCDC172"/>
</dbReference>
<feature type="coiled-coil region" evidence="6">
    <location>
        <begin position="130"/>
        <end position="202"/>
    </location>
</feature>
<comment type="caution">
    <text evidence="7">The sequence shown here is derived from an EMBL/GenBank/DDBJ whole genome shotgun (WGS) entry which is preliminary data.</text>
</comment>
<accession>A0A8T2ISD7</accession>
<dbReference type="GO" id="GO:0005737">
    <property type="term" value="C:cytoplasm"/>
    <property type="evidence" value="ECO:0007669"/>
    <property type="project" value="UniProtKB-SubCell"/>
</dbReference>
<evidence type="ECO:0000256" key="5">
    <source>
        <dbReference type="ARBA" id="ARBA00023054"/>
    </source>
</evidence>
<dbReference type="PANTHER" id="PTHR22419:SF2">
    <property type="entry name" value="COILED-COIL DOMAIN-CONTAINING PROTEIN 172"/>
    <property type="match status" value="1"/>
</dbReference>
<dbReference type="PANTHER" id="PTHR22419">
    <property type="entry name" value="COILED-COIL DOMAIN-CONTAINING PROTEIN 172"/>
    <property type="match status" value="1"/>
</dbReference>
<dbReference type="AlphaFoldDB" id="A0A8T2ISD7"/>
<organism evidence="7 8">
    <name type="scientific">Hymenochirus boettgeri</name>
    <name type="common">Congo dwarf clawed frog</name>
    <dbReference type="NCBI Taxonomy" id="247094"/>
    <lineage>
        <taxon>Eukaryota</taxon>
        <taxon>Metazoa</taxon>
        <taxon>Chordata</taxon>
        <taxon>Craniata</taxon>
        <taxon>Vertebrata</taxon>
        <taxon>Euteleostomi</taxon>
        <taxon>Amphibia</taxon>
        <taxon>Batrachia</taxon>
        <taxon>Anura</taxon>
        <taxon>Pipoidea</taxon>
        <taxon>Pipidae</taxon>
        <taxon>Pipinae</taxon>
        <taxon>Hymenochirus</taxon>
    </lineage>
</organism>
<dbReference type="OrthoDB" id="10055570at2759"/>
<feature type="coiled-coil region" evidence="6">
    <location>
        <begin position="10"/>
        <end position="86"/>
    </location>
</feature>
<gene>
    <name evidence="7" type="ORF">GDO86_013699</name>
</gene>
<sequence length="218" mass="25915">MSLDSLFQHIVRTEQQAKERRRLLQEVKSEVQHCNEQNRDVTAKIEEAKTALEEKIRLLAEKQCDRDLLKNRLDILQSQKESLVKEKETFHITLETLKKDAVEEEEKFLQEVMKFNSNYGLTSNRDQILQEQVKVEMEQLELEELTLRNEMESLERENFHLKNLQRQKKSMKEDITRLQVFMKDIEDKITAAINTTKNLEKEKLLVTQKPQSDADCLR</sequence>
<evidence type="ECO:0000313" key="7">
    <source>
        <dbReference type="EMBL" id="KAG8435845.1"/>
    </source>
</evidence>
<evidence type="ECO:0000256" key="6">
    <source>
        <dbReference type="SAM" id="Coils"/>
    </source>
</evidence>
<evidence type="ECO:0000256" key="1">
    <source>
        <dbReference type="ARBA" id="ARBA00004496"/>
    </source>
</evidence>
<comment type="similarity">
    <text evidence="2">Belongs to the CCDC172 family.</text>
</comment>
<evidence type="ECO:0000256" key="2">
    <source>
        <dbReference type="ARBA" id="ARBA00008975"/>
    </source>
</evidence>
<evidence type="ECO:0000256" key="4">
    <source>
        <dbReference type="ARBA" id="ARBA00022490"/>
    </source>
</evidence>
<keyword evidence="5 6" id="KW-0175">Coiled coil</keyword>
<evidence type="ECO:0000256" key="3">
    <source>
        <dbReference type="ARBA" id="ARBA00022327"/>
    </source>
</evidence>
<keyword evidence="8" id="KW-1185">Reference proteome</keyword>
<dbReference type="EMBL" id="JAACNH010000008">
    <property type="protein sequence ID" value="KAG8435845.1"/>
    <property type="molecule type" value="Genomic_DNA"/>
</dbReference>
<dbReference type="Proteomes" id="UP000812440">
    <property type="component" value="Chromosome 7"/>
</dbReference>
<comment type="subcellular location">
    <subcellularLocation>
        <location evidence="1">Cytoplasm</location>
    </subcellularLocation>
</comment>
<evidence type="ECO:0000313" key="8">
    <source>
        <dbReference type="Proteomes" id="UP000812440"/>
    </source>
</evidence>
<proteinExistence type="inferred from homology"/>
<keyword evidence="4" id="KW-0963">Cytoplasm</keyword>